<dbReference type="InterPro" id="IPR025657">
    <property type="entry name" value="RadC_JAB"/>
</dbReference>
<dbReference type="GO" id="GO:0008237">
    <property type="term" value="F:metallopeptidase activity"/>
    <property type="evidence" value="ECO:0007669"/>
    <property type="project" value="UniProtKB-KW"/>
</dbReference>
<evidence type="ECO:0000256" key="3">
    <source>
        <dbReference type="ARBA" id="ARBA00022801"/>
    </source>
</evidence>
<accession>L8JWK9</accession>
<dbReference type="STRING" id="1237149.C900_00967"/>
<dbReference type="PANTHER" id="PTHR30471">
    <property type="entry name" value="DNA REPAIR PROTEIN RADC"/>
    <property type="match status" value="1"/>
</dbReference>
<dbReference type="GO" id="GO:0046872">
    <property type="term" value="F:metal ion binding"/>
    <property type="evidence" value="ECO:0007669"/>
    <property type="project" value="UniProtKB-KW"/>
</dbReference>
<comment type="caution">
    <text evidence="7">The sequence shown here is derived from an EMBL/GenBank/DDBJ whole genome shotgun (WGS) entry which is preliminary data.</text>
</comment>
<keyword evidence="2" id="KW-0479">Metal-binding</keyword>
<name>L8JWK9_9BACT</name>
<evidence type="ECO:0000256" key="1">
    <source>
        <dbReference type="ARBA" id="ARBA00022670"/>
    </source>
</evidence>
<dbReference type="PANTHER" id="PTHR30471:SF3">
    <property type="entry name" value="UPF0758 PROTEIN YEES-RELATED"/>
    <property type="match status" value="1"/>
</dbReference>
<dbReference type="Proteomes" id="UP000011135">
    <property type="component" value="Unassembled WGS sequence"/>
</dbReference>
<evidence type="ECO:0000256" key="4">
    <source>
        <dbReference type="ARBA" id="ARBA00022833"/>
    </source>
</evidence>
<dbReference type="CDD" id="cd08071">
    <property type="entry name" value="MPN_DUF2466"/>
    <property type="match status" value="1"/>
</dbReference>
<evidence type="ECO:0000256" key="2">
    <source>
        <dbReference type="ARBA" id="ARBA00022723"/>
    </source>
</evidence>
<dbReference type="InterPro" id="IPR020891">
    <property type="entry name" value="UPF0758_CS"/>
</dbReference>
<evidence type="ECO:0000313" key="8">
    <source>
        <dbReference type="Proteomes" id="UP000011135"/>
    </source>
</evidence>
<dbReference type="PROSITE" id="PS01302">
    <property type="entry name" value="UPF0758"/>
    <property type="match status" value="1"/>
</dbReference>
<keyword evidence="3" id="KW-0378">Hydrolase</keyword>
<feature type="domain" description="MPN" evidence="6">
    <location>
        <begin position="1"/>
        <end position="118"/>
    </location>
</feature>
<dbReference type="Gene3D" id="3.40.140.10">
    <property type="entry name" value="Cytidine Deaminase, domain 2"/>
    <property type="match status" value="1"/>
</dbReference>
<protein>
    <submittedName>
        <fullName evidence="7">DNA repair protein RadC</fullName>
    </submittedName>
</protein>
<evidence type="ECO:0000259" key="6">
    <source>
        <dbReference type="PROSITE" id="PS50249"/>
    </source>
</evidence>
<sequence length="200" mass="22860">MMQQVLLRENKIRRNQEHFWVVGLNSANKILFIELVSLGAVNRVQVAPPEVFRIAIYKMAVKMILVHNHPSGVLDPSDADKDITDRMIKAGQMLNIEVIDHLIISEKAYLSFADENIISELKNSGNYVLMDREKAELTNLKIAVVRETAEKQNSIEIAKKMIEKGYEIATIVELTGLTEQEVRDLQVSKQYNRIRNEEDA</sequence>
<gene>
    <name evidence="7" type="ORF">C900_00967</name>
</gene>
<dbReference type="InterPro" id="IPR001405">
    <property type="entry name" value="UPF0758"/>
</dbReference>
<dbReference type="eggNOG" id="COG2003">
    <property type="taxonomic scope" value="Bacteria"/>
</dbReference>
<dbReference type="AlphaFoldDB" id="L8JWK9"/>
<dbReference type="PATRIC" id="fig|1237149.3.peg.1169"/>
<dbReference type="GO" id="GO:0006508">
    <property type="term" value="P:proteolysis"/>
    <property type="evidence" value="ECO:0007669"/>
    <property type="project" value="UniProtKB-KW"/>
</dbReference>
<proteinExistence type="predicted"/>
<dbReference type="EMBL" id="AMZN01000015">
    <property type="protein sequence ID" value="ELR72588.1"/>
    <property type="molecule type" value="Genomic_DNA"/>
</dbReference>
<reference evidence="7 8" key="1">
    <citation type="submission" date="2012-12" db="EMBL/GenBank/DDBJ databases">
        <title>Genome assembly of Fulvivirga imtechensis AK7.</title>
        <authorList>
            <person name="Nupur N."/>
            <person name="Khatri I."/>
            <person name="Kumar R."/>
            <person name="Subramanian S."/>
            <person name="Pinnaka A."/>
        </authorList>
    </citation>
    <scope>NUCLEOTIDE SEQUENCE [LARGE SCALE GENOMIC DNA]</scope>
    <source>
        <strain evidence="7 8">AK7</strain>
    </source>
</reference>
<keyword evidence="4" id="KW-0862">Zinc</keyword>
<evidence type="ECO:0000256" key="5">
    <source>
        <dbReference type="ARBA" id="ARBA00023049"/>
    </source>
</evidence>
<dbReference type="PROSITE" id="PS50249">
    <property type="entry name" value="MPN"/>
    <property type="match status" value="1"/>
</dbReference>
<organism evidence="7 8">
    <name type="scientific">Fulvivirga imtechensis AK7</name>
    <dbReference type="NCBI Taxonomy" id="1237149"/>
    <lineage>
        <taxon>Bacteria</taxon>
        <taxon>Pseudomonadati</taxon>
        <taxon>Bacteroidota</taxon>
        <taxon>Cytophagia</taxon>
        <taxon>Cytophagales</taxon>
        <taxon>Fulvivirgaceae</taxon>
        <taxon>Fulvivirga</taxon>
    </lineage>
</organism>
<keyword evidence="1" id="KW-0645">Protease</keyword>
<keyword evidence="8" id="KW-1185">Reference proteome</keyword>
<evidence type="ECO:0000313" key="7">
    <source>
        <dbReference type="EMBL" id="ELR72588.1"/>
    </source>
</evidence>
<dbReference type="Pfam" id="PF04002">
    <property type="entry name" value="RadC"/>
    <property type="match status" value="1"/>
</dbReference>
<dbReference type="InterPro" id="IPR037518">
    <property type="entry name" value="MPN"/>
</dbReference>
<keyword evidence="5" id="KW-0482">Metalloprotease</keyword>